<dbReference type="EC" id="6.1.1.7" evidence="7"/>
<dbReference type="InterPro" id="IPR012947">
    <property type="entry name" value="tRNA_SAD"/>
</dbReference>
<evidence type="ECO:0000259" key="6">
    <source>
        <dbReference type="PROSITE" id="PS50860"/>
    </source>
</evidence>
<dbReference type="Gene3D" id="3.10.310.40">
    <property type="match status" value="1"/>
</dbReference>
<dbReference type="PANTHER" id="PTHR43462">
    <property type="entry name" value="ALANYL-TRNA EDITING PROTEIN"/>
    <property type="match status" value="1"/>
</dbReference>
<dbReference type="InterPro" id="IPR009000">
    <property type="entry name" value="Transl_B-barrel_sf"/>
</dbReference>
<keyword evidence="4" id="KW-0862">Zinc</keyword>
<dbReference type="InterPro" id="IPR018165">
    <property type="entry name" value="Ala-tRNA-synth_IIc_core"/>
</dbReference>
<keyword evidence="8" id="KW-1185">Reference proteome</keyword>
<dbReference type="SUPFAM" id="SSF55186">
    <property type="entry name" value="ThrRS/AlaRS common domain"/>
    <property type="match status" value="1"/>
</dbReference>
<organism evidence="7 8">
    <name type="scientific">Metabacillus niabensis</name>
    <dbReference type="NCBI Taxonomy" id="324854"/>
    <lineage>
        <taxon>Bacteria</taxon>
        <taxon>Bacillati</taxon>
        <taxon>Bacillota</taxon>
        <taxon>Bacilli</taxon>
        <taxon>Bacillales</taxon>
        <taxon>Bacillaceae</taxon>
        <taxon>Metabacillus</taxon>
    </lineage>
</organism>
<feature type="coiled-coil region" evidence="5">
    <location>
        <begin position="254"/>
        <end position="288"/>
    </location>
</feature>
<dbReference type="PANTHER" id="PTHR43462:SF1">
    <property type="entry name" value="ALANYL-TRNA EDITING PROTEIN AARSD1"/>
    <property type="match status" value="1"/>
</dbReference>
<proteinExistence type="predicted"/>
<dbReference type="Gene3D" id="2.40.30.130">
    <property type="match status" value="1"/>
</dbReference>
<dbReference type="Gene3D" id="3.30.980.10">
    <property type="entry name" value="Threonyl-trna Synthetase, Chain A, domain 2"/>
    <property type="match status" value="1"/>
</dbReference>
<dbReference type="SMART" id="SM00863">
    <property type="entry name" value="tRNA_SAD"/>
    <property type="match status" value="1"/>
</dbReference>
<name>A0ABT9Z2D8_9BACI</name>
<protein>
    <submittedName>
        <fullName evidence="7">Alanyl-tRNA synthetase</fullName>
        <ecNumber evidence="7">6.1.1.7</ecNumber>
    </submittedName>
</protein>
<comment type="cofactor">
    <cofactor evidence="1">
        <name>Zn(2+)</name>
        <dbReference type="ChEBI" id="CHEBI:29105"/>
    </cofactor>
</comment>
<dbReference type="InterPro" id="IPR018164">
    <property type="entry name" value="Ala-tRNA-synth_IIc_N"/>
</dbReference>
<keyword evidence="7" id="KW-0436">Ligase</keyword>
<evidence type="ECO:0000313" key="7">
    <source>
        <dbReference type="EMBL" id="MDQ0225997.1"/>
    </source>
</evidence>
<dbReference type="Pfam" id="PF07973">
    <property type="entry name" value="tRNA_SAD"/>
    <property type="match status" value="1"/>
</dbReference>
<evidence type="ECO:0000256" key="3">
    <source>
        <dbReference type="ARBA" id="ARBA00022723"/>
    </source>
</evidence>
<dbReference type="InterPro" id="IPR018163">
    <property type="entry name" value="Thr/Ala-tRNA-synth_IIc_edit"/>
</dbReference>
<comment type="caution">
    <text evidence="7">The sequence shown here is derived from an EMBL/GenBank/DDBJ whole genome shotgun (WGS) entry which is preliminary data.</text>
</comment>
<dbReference type="Pfam" id="PF01411">
    <property type="entry name" value="tRNA-synt_2c"/>
    <property type="match status" value="1"/>
</dbReference>
<gene>
    <name evidence="7" type="ORF">J2S02_002341</name>
</gene>
<evidence type="ECO:0000256" key="4">
    <source>
        <dbReference type="ARBA" id="ARBA00022833"/>
    </source>
</evidence>
<dbReference type="RefSeq" id="WP_174881801.1">
    <property type="nucleotide sequence ID" value="NZ_CADEPK010000438.1"/>
</dbReference>
<evidence type="ECO:0000313" key="8">
    <source>
        <dbReference type="Proteomes" id="UP001232245"/>
    </source>
</evidence>
<sequence>MTTEKLYYENQYIRSFTSNLLKQDKDENGRIYIVLEKTAFYPTGGGQPHDTGTINGINVVDVVEVDGEIRHFIEKPIDEQNECNCEINWDRRFDHMQQHAGQHILSAAFEETYGYKTISFHLGKEICTIDLDIANLTEEEAAAVEKLANHIIIENRPIEAKWVTVSELEHYSLRKELSVSENIRLVIIPNFDYNGCGGTHPSSTGEVQSLKILQWEKQKKHTRVQFVCGNRVITQLSQKQKVIQSLTGILNAPQDKMEEAANRILKQSKEFEKNLDELKNKLLDYEASTLINEQQMVDNIKIVKKIFYYYSIPDLQKLARTIVGKTNDVLVFFINEQEDKLQFVCAKGTELPFNMNEIVKRNIPLVNGKGAGNDSFAQGGGEKVLSANQLMDELVSSVRTLNNGKYS</sequence>
<feature type="domain" description="Alanyl-transfer RNA synthetases family profile" evidence="6">
    <location>
        <begin position="1"/>
        <end position="214"/>
    </location>
</feature>
<comment type="subcellular location">
    <subcellularLocation>
        <location evidence="2">Cytoplasm</location>
    </subcellularLocation>
</comment>
<dbReference type="SUPFAM" id="SSF50447">
    <property type="entry name" value="Translation proteins"/>
    <property type="match status" value="1"/>
</dbReference>
<dbReference type="PROSITE" id="PS50860">
    <property type="entry name" value="AA_TRNA_LIGASE_II_ALA"/>
    <property type="match status" value="1"/>
</dbReference>
<keyword evidence="5" id="KW-0175">Coiled coil</keyword>
<dbReference type="GO" id="GO:0004813">
    <property type="term" value="F:alanine-tRNA ligase activity"/>
    <property type="evidence" value="ECO:0007669"/>
    <property type="project" value="UniProtKB-EC"/>
</dbReference>
<evidence type="ECO:0000256" key="2">
    <source>
        <dbReference type="ARBA" id="ARBA00004496"/>
    </source>
</evidence>
<dbReference type="Proteomes" id="UP001232245">
    <property type="component" value="Unassembled WGS sequence"/>
</dbReference>
<dbReference type="InterPro" id="IPR051335">
    <property type="entry name" value="Alanyl-tRNA_Editing_Enzymes"/>
</dbReference>
<evidence type="ECO:0000256" key="5">
    <source>
        <dbReference type="SAM" id="Coils"/>
    </source>
</evidence>
<evidence type="ECO:0000256" key="1">
    <source>
        <dbReference type="ARBA" id="ARBA00001947"/>
    </source>
</evidence>
<accession>A0ABT9Z2D8</accession>
<dbReference type="EMBL" id="JAUSTZ010000003">
    <property type="protein sequence ID" value="MDQ0225997.1"/>
    <property type="molecule type" value="Genomic_DNA"/>
</dbReference>
<keyword evidence="3" id="KW-0479">Metal-binding</keyword>
<reference evidence="7 8" key="1">
    <citation type="submission" date="2023-07" db="EMBL/GenBank/DDBJ databases">
        <title>Genomic Encyclopedia of Type Strains, Phase IV (KMG-IV): sequencing the most valuable type-strain genomes for metagenomic binning, comparative biology and taxonomic classification.</title>
        <authorList>
            <person name="Goeker M."/>
        </authorList>
    </citation>
    <scope>NUCLEOTIDE SEQUENCE [LARGE SCALE GENOMIC DNA]</scope>
    <source>
        <strain evidence="7 8">DSM 17723</strain>
    </source>
</reference>